<dbReference type="InterPro" id="IPR010093">
    <property type="entry name" value="SinI_DNA-bd"/>
</dbReference>
<sequence length="88" mass="9889">MSDQDVLDADAAAELLDIHLVTLRRLALAGRIPARKCGREWRFSRKVLFERLAGESPQAAEEARDRDRLQLVATSAGFVQSAVRQSRR</sequence>
<dbReference type="NCBIfam" id="TIGR01764">
    <property type="entry name" value="excise"/>
    <property type="match status" value="1"/>
</dbReference>
<dbReference type="AlphaFoldDB" id="A0A9D7FDC1"/>
<protein>
    <submittedName>
        <fullName evidence="2">Helix-turn-helix domain-containing protein</fullName>
    </submittedName>
</protein>
<comment type="caution">
    <text evidence="2">The sequence shown here is derived from an EMBL/GenBank/DDBJ whole genome shotgun (WGS) entry which is preliminary data.</text>
</comment>
<evidence type="ECO:0000313" key="2">
    <source>
        <dbReference type="EMBL" id="MBK7423582.1"/>
    </source>
</evidence>
<name>A0A9D7FDC1_9RHOO</name>
<organism evidence="2 3">
    <name type="scientific">Candidatus Propionivibrio dominans</name>
    <dbReference type="NCBI Taxonomy" id="2954373"/>
    <lineage>
        <taxon>Bacteria</taxon>
        <taxon>Pseudomonadati</taxon>
        <taxon>Pseudomonadota</taxon>
        <taxon>Betaproteobacteria</taxon>
        <taxon>Rhodocyclales</taxon>
        <taxon>Rhodocyclaceae</taxon>
        <taxon>Propionivibrio</taxon>
    </lineage>
</organism>
<proteinExistence type="predicted"/>
<evidence type="ECO:0000259" key="1">
    <source>
        <dbReference type="Pfam" id="PF12728"/>
    </source>
</evidence>
<accession>A0A9D7FDC1</accession>
<evidence type="ECO:0000313" key="3">
    <source>
        <dbReference type="Proteomes" id="UP000886602"/>
    </source>
</evidence>
<feature type="domain" description="Helix-turn-helix" evidence="1">
    <location>
        <begin position="7"/>
        <end position="53"/>
    </location>
</feature>
<dbReference type="Proteomes" id="UP000886602">
    <property type="component" value="Unassembled WGS sequence"/>
</dbReference>
<dbReference type="Pfam" id="PF12728">
    <property type="entry name" value="HTH_17"/>
    <property type="match status" value="1"/>
</dbReference>
<gene>
    <name evidence="2" type="ORF">IPJ48_11035</name>
</gene>
<reference evidence="2" key="1">
    <citation type="submission" date="2020-10" db="EMBL/GenBank/DDBJ databases">
        <title>Connecting structure to function with the recovery of over 1000 high-quality activated sludge metagenome-assembled genomes encoding full-length rRNA genes using long-read sequencing.</title>
        <authorList>
            <person name="Singleton C.M."/>
            <person name="Petriglieri F."/>
            <person name="Kristensen J.M."/>
            <person name="Kirkegaard R.H."/>
            <person name="Michaelsen T.Y."/>
            <person name="Andersen M.H."/>
            <person name="Karst S.M."/>
            <person name="Dueholm M.S."/>
            <person name="Nielsen P.H."/>
            <person name="Albertsen M."/>
        </authorList>
    </citation>
    <scope>NUCLEOTIDE SEQUENCE</scope>
    <source>
        <strain evidence="2">EsbW_18-Q3-R4-48_MAXAC.044</strain>
    </source>
</reference>
<dbReference type="InterPro" id="IPR041657">
    <property type="entry name" value="HTH_17"/>
</dbReference>
<dbReference type="GO" id="GO:0003677">
    <property type="term" value="F:DNA binding"/>
    <property type="evidence" value="ECO:0007669"/>
    <property type="project" value="InterPro"/>
</dbReference>
<dbReference type="EMBL" id="JADJNC010000016">
    <property type="protein sequence ID" value="MBK7423582.1"/>
    <property type="molecule type" value="Genomic_DNA"/>
</dbReference>